<dbReference type="Proteomes" id="UP000790347">
    <property type="component" value="Unassembled WGS sequence"/>
</dbReference>
<proteinExistence type="predicted"/>
<organism evidence="1 2">
    <name type="scientific">Dermatophagoides farinae</name>
    <name type="common">American house dust mite</name>
    <dbReference type="NCBI Taxonomy" id="6954"/>
    <lineage>
        <taxon>Eukaryota</taxon>
        <taxon>Metazoa</taxon>
        <taxon>Ecdysozoa</taxon>
        <taxon>Arthropoda</taxon>
        <taxon>Chelicerata</taxon>
        <taxon>Arachnida</taxon>
        <taxon>Acari</taxon>
        <taxon>Acariformes</taxon>
        <taxon>Sarcoptiformes</taxon>
        <taxon>Astigmata</taxon>
        <taxon>Psoroptidia</taxon>
        <taxon>Analgoidea</taxon>
        <taxon>Pyroglyphidae</taxon>
        <taxon>Dermatophagoidinae</taxon>
        <taxon>Dermatophagoides</taxon>
    </lineage>
</organism>
<name>A0A922I3C3_DERFA</name>
<keyword evidence="2" id="KW-1185">Reference proteome</keyword>
<dbReference type="AlphaFoldDB" id="A0A922I3C3"/>
<accession>A0A922I3C3</accession>
<sequence length="66" mass="7854">MKVLLRNVLFERNEEKTAGHVNNEYFPATISQIHVESALRNATKHRMLRFLLTSRPNWPKSLRHQK</sequence>
<reference evidence="1" key="1">
    <citation type="submission" date="2013-05" db="EMBL/GenBank/DDBJ databases">
        <authorList>
            <person name="Yim A.K.Y."/>
            <person name="Chan T.F."/>
            <person name="Ji K.M."/>
            <person name="Liu X.Y."/>
            <person name="Zhou J.W."/>
            <person name="Li R.Q."/>
            <person name="Yang K.Y."/>
            <person name="Li J."/>
            <person name="Li M."/>
            <person name="Law P.T.W."/>
            <person name="Wu Y.L."/>
            <person name="Cai Z.L."/>
            <person name="Qin H."/>
            <person name="Bao Y."/>
            <person name="Leung R.K.K."/>
            <person name="Ng P.K.S."/>
            <person name="Zou J."/>
            <person name="Zhong X.J."/>
            <person name="Ran P.X."/>
            <person name="Zhong N.S."/>
            <person name="Liu Z.G."/>
            <person name="Tsui S.K.W."/>
        </authorList>
    </citation>
    <scope>NUCLEOTIDE SEQUENCE</scope>
    <source>
        <strain evidence="1">Derf</strain>
        <tissue evidence="1">Whole organism</tissue>
    </source>
</reference>
<evidence type="ECO:0000313" key="1">
    <source>
        <dbReference type="EMBL" id="KAH9521266.1"/>
    </source>
</evidence>
<dbReference type="EMBL" id="ASGP02000002">
    <property type="protein sequence ID" value="KAH9521266.1"/>
    <property type="molecule type" value="Genomic_DNA"/>
</dbReference>
<comment type="caution">
    <text evidence="1">The sequence shown here is derived from an EMBL/GenBank/DDBJ whole genome shotgun (WGS) entry which is preliminary data.</text>
</comment>
<protein>
    <submittedName>
        <fullName evidence="1">Uncharacterized protein</fullName>
    </submittedName>
</protein>
<evidence type="ECO:0000313" key="2">
    <source>
        <dbReference type="Proteomes" id="UP000790347"/>
    </source>
</evidence>
<reference evidence="1" key="2">
    <citation type="journal article" date="2022" name="Res Sq">
        <title>Comparative Genomics Reveals Insights into the Divergent Evolution of Astigmatic Mites and Household Pest Adaptations.</title>
        <authorList>
            <person name="Xiong Q."/>
            <person name="Wan A.T.-Y."/>
            <person name="Liu X.-Y."/>
            <person name="Fung C.S.-H."/>
            <person name="Xiao X."/>
            <person name="Malainual N."/>
            <person name="Hou J."/>
            <person name="Wang L."/>
            <person name="Wang M."/>
            <person name="Yang K."/>
            <person name="Cui Y."/>
            <person name="Leung E."/>
            <person name="Nong W."/>
            <person name="Shin S.-K."/>
            <person name="Au S."/>
            <person name="Jeong K.Y."/>
            <person name="Chew F.T."/>
            <person name="Hui J."/>
            <person name="Leung T.F."/>
            <person name="Tungtrongchitr A."/>
            <person name="Zhong N."/>
            <person name="Liu Z."/>
            <person name="Tsui S."/>
        </authorList>
    </citation>
    <scope>NUCLEOTIDE SEQUENCE</scope>
    <source>
        <strain evidence="1">Derf</strain>
        <tissue evidence="1">Whole organism</tissue>
    </source>
</reference>
<gene>
    <name evidence="1" type="ORF">DERF_004938</name>
</gene>